<dbReference type="InterPro" id="IPR043741">
    <property type="entry name" value="DUF5686"/>
</dbReference>
<dbReference type="EMBL" id="JAAGVY010000029">
    <property type="protein sequence ID" value="NEN24611.1"/>
    <property type="molecule type" value="Genomic_DNA"/>
</dbReference>
<evidence type="ECO:0000313" key="3">
    <source>
        <dbReference type="Proteomes" id="UP000486602"/>
    </source>
</evidence>
<dbReference type="AlphaFoldDB" id="A0A7K3WU94"/>
<organism evidence="2 3">
    <name type="scientific">Cryomorpha ignava</name>
    <dbReference type="NCBI Taxonomy" id="101383"/>
    <lineage>
        <taxon>Bacteria</taxon>
        <taxon>Pseudomonadati</taxon>
        <taxon>Bacteroidota</taxon>
        <taxon>Flavobacteriia</taxon>
        <taxon>Flavobacteriales</taxon>
        <taxon>Cryomorphaceae</taxon>
        <taxon>Cryomorpha</taxon>
    </lineage>
</organism>
<feature type="chain" id="PRO_5029898791" evidence="1">
    <location>
        <begin position="25"/>
        <end position="808"/>
    </location>
</feature>
<dbReference type="RefSeq" id="WP_163286005.1">
    <property type="nucleotide sequence ID" value="NZ_JAAGVY010000029.1"/>
</dbReference>
<feature type="signal peptide" evidence="1">
    <location>
        <begin position="1"/>
        <end position="24"/>
    </location>
</feature>
<gene>
    <name evidence="2" type="ORF">G3O08_13970</name>
</gene>
<dbReference type="Proteomes" id="UP000486602">
    <property type="component" value="Unassembled WGS sequence"/>
</dbReference>
<dbReference type="GO" id="GO:0004180">
    <property type="term" value="F:carboxypeptidase activity"/>
    <property type="evidence" value="ECO:0007669"/>
    <property type="project" value="UniProtKB-KW"/>
</dbReference>
<dbReference type="SUPFAM" id="SSF49464">
    <property type="entry name" value="Carboxypeptidase regulatory domain-like"/>
    <property type="match status" value="1"/>
</dbReference>
<name>A0A7K3WU94_9FLAO</name>
<keyword evidence="1" id="KW-0732">Signal</keyword>
<dbReference type="Pfam" id="PF18939">
    <property type="entry name" value="DUF5686"/>
    <property type="match status" value="1"/>
</dbReference>
<accession>A0A7K3WU94</accession>
<reference evidence="2 3" key="1">
    <citation type="submission" date="2020-02" db="EMBL/GenBank/DDBJ databases">
        <title>Out from the shadows clarifying the taxonomy of the family Cryomorphaceae and related taxa by utilizing the GTDB taxonomic framework.</title>
        <authorList>
            <person name="Bowman J.P."/>
        </authorList>
    </citation>
    <scope>NUCLEOTIDE SEQUENCE [LARGE SCALE GENOMIC DNA]</scope>
    <source>
        <strain evidence="2 3">QSSC 1-22</strain>
    </source>
</reference>
<evidence type="ECO:0000313" key="2">
    <source>
        <dbReference type="EMBL" id="NEN24611.1"/>
    </source>
</evidence>
<keyword evidence="2" id="KW-0121">Carboxypeptidase</keyword>
<keyword evidence="2" id="KW-0378">Hydrolase</keyword>
<evidence type="ECO:0000256" key="1">
    <source>
        <dbReference type="SAM" id="SignalP"/>
    </source>
</evidence>
<keyword evidence="2" id="KW-0645">Protease</keyword>
<sequence length="808" mass="90894">MKFTAHLTIFIFCLAFFSVQNTIAQTQISGRIANLDSKEYIPFVHVLPANKRIAPTVSNIEGYFTLHIPAGINATDSVRFSCIGYTPYSSSVSILALNPDINMERASADLGEVVITAVEDPAYAIMRKVLARRDQNNPESLNHFKFSAYNKANIDIERTDSIQADLAKTGFENAHFMMLESATEVVYKKPGKWNEKVLAGKMSGIKIPSISLVSNSFQPFTCYGNYLSVAGFDYLNPISPNSAARYKFTLRDSAQVEGEKVYIISFAPRKNAAEELMEGTLSISANSYALVNFLGKNTGEYTLMYFEIRQAYTKTDSLWFPHESNTTYSFPNEDMGSTIIASSSTFIKDANLQYIPKKGDFGIADIQTSALRKPVPDSMWTTIRDKPLSIEESNTYAVYDTLPTQILNSMNWFMNQSEALAQGRLNFGKVDFLLNHLAGFNQYEGFRLGAGLATSQKLVKWMSAEGYAAYGFKDEAWKYGGGLRFFIQPKRELELGLFYRSDVAEPGRMRFSKDIGYLQGGETIRNLFIRRMNPVEQYEAALTYRPARGLKLKTFFIREDRTLADADYFIDNVLSETNITSTSIGLELRYAPGESLMQTGRAFTAIKQSYPRMRFLINQALDNVFDGSTSFTQLQVEVEHEFKIRGVGTTRLFGNAGKVYGENVPYPYLYFGRGGEGQTDVGILSTGYFQTMDLYEFLNDEYFQTGFIHNFGSIFGIKKSWSKPELKMAYMAAIGNLSDSNATDIPFAYAKMTKPYLEGGLMIDNILRMSNTFYYSGYGVGVFYRHGAYEMPKFGDNLSFIFSFAISL</sequence>
<protein>
    <submittedName>
        <fullName evidence="2">Carboxypeptidase-like regulatory domain-containing protein</fullName>
    </submittedName>
</protein>
<dbReference type="InterPro" id="IPR008969">
    <property type="entry name" value="CarboxyPept-like_regulatory"/>
</dbReference>
<proteinExistence type="predicted"/>
<keyword evidence="3" id="KW-1185">Reference proteome</keyword>
<comment type="caution">
    <text evidence="2">The sequence shown here is derived from an EMBL/GenBank/DDBJ whole genome shotgun (WGS) entry which is preliminary data.</text>
</comment>